<evidence type="ECO:0000313" key="1">
    <source>
        <dbReference type="EMBL" id="GFQ73952.1"/>
    </source>
</evidence>
<dbReference type="AlphaFoldDB" id="A0A8X6HGU6"/>
<reference evidence="1" key="1">
    <citation type="submission" date="2020-07" db="EMBL/GenBank/DDBJ databases">
        <title>Multicomponent nature underlies the extraordinary mechanical properties of spider dragline silk.</title>
        <authorList>
            <person name="Kono N."/>
            <person name="Nakamura H."/>
            <person name="Mori M."/>
            <person name="Yoshida Y."/>
            <person name="Ohtoshi R."/>
            <person name="Malay A.D."/>
            <person name="Moran D.A.P."/>
            <person name="Tomita M."/>
            <person name="Numata K."/>
            <person name="Arakawa K."/>
        </authorList>
    </citation>
    <scope>NUCLEOTIDE SEQUENCE</scope>
</reference>
<sequence>MGQVPLLLEFKEPINAQRYTPKHLIGCIRLPKTKAHVCCRQLPSFCTTIRGRMLPRCVCRGTSPKRRGSSGTSSLQPRSVALQLSFLSTAENKHIE</sequence>
<name>A0A8X6HGU6_TRICU</name>
<accession>A0A8X6HGU6</accession>
<organism evidence="1 2">
    <name type="scientific">Trichonephila clavata</name>
    <name type="common">Joro spider</name>
    <name type="synonym">Nephila clavata</name>
    <dbReference type="NCBI Taxonomy" id="2740835"/>
    <lineage>
        <taxon>Eukaryota</taxon>
        <taxon>Metazoa</taxon>
        <taxon>Ecdysozoa</taxon>
        <taxon>Arthropoda</taxon>
        <taxon>Chelicerata</taxon>
        <taxon>Arachnida</taxon>
        <taxon>Araneae</taxon>
        <taxon>Araneomorphae</taxon>
        <taxon>Entelegynae</taxon>
        <taxon>Araneoidea</taxon>
        <taxon>Nephilidae</taxon>
        <taxon>Trichonephila</taxon>
    </lineage>
</organism>
<dbReference type="Proteomes" id="UP000887116">
    <property type="component" value="Unassembled WGS sequence"/>
</dbReference>
<proteinExistence type="predicted"/>
<gene>
    <name evidence="1" type="ORF">TNCT_103021</name>
</gene>
<evidence type="ECO:0000313" key="2">
    <source>
        <dbReference type="Proteomes" id="UP000887116"/>
    </source>
</evidence>
<protein>
    <submittedName>
        <fullName evidence="1">Uncharacterized protein</fullName>
    </submittedName>
</protein>
<dbReference type="EMBL" id="BMAO01031284">
    <property type="protein sequence ID" value="GFQ73952.1"/>
    <property type="molecule type" value="Genomic_DNA"/>
</dbReference>
<comment type="caution">
    <text evidence="1">The sequence shown here is derived from an EMBL/GenBank/DDBJ whole genome shotgun (WGS) entry which is preliminary data.</text>
</comment>
<keyword evidence="2" id="KW-1185">Reference proteome</keyword>